<evidence type="ECO:0000313" key="3">
    <source>
        <dbReference type="Proteomes" id="UP000584642"/>
    </source>
</evidence>
<feature type="transmembrane region" description="Helical" evidence="1">
    <location>
        <begin position="91"/>
        <end position="110"/>
    </location>
</feature>
<name>A0ABX2TJU5_9PROT</name>
<comment type="caution">
    <text evidence="2">The sequence shown here is derived from an EMBL/GenBank/DDBJ whole genome shotgun (WGS) entry which is preliminary data.</text>
</comment>
<evidence type="ECO:0000256" key="1">
    <source>
        <dbReference type="SAM" id="Phobius"/>
    </source>
</evidence>
<organism evidence="2 3">
    <name type="scientific">Azospirillum oleiclasticum</name>
    <dbReference type="NCBI Taxonomy" id="2735135"/>
    <lineage>
        <taxon>Bacteria</taxon>
        <taxon>Pseudomonadati</taxon>
        <taxon>Pseudomonadota</taxon>
        <taxon>Alphaproteobacteria</taxon>
        <taxon>Rhodospirillales</taxon>
        <taxon>Azospirillaceae</taxon>
        <taxon>Azospirillum</taxon>
    </lineage>
</organism>
<dbReference type="Proteomes" id="UP000584642">
    <property type="component" value="Unassembled WGS sequence"/>
</dbReference>
<feature type="transmembrane region" description="Helical" evidence="1">
    <location>
        <begin position="325"/>
        <end position="343"/>
    </location>
</feature>
<proteinExistence type="predicted"/>
<evidence type="ECO:0000313" key="2">
    <source>
        <dbReference type="EMBL" id="NYZ24626.1"/>
    </source>
</evidence>
<dbReference type="RefSeq" id="WP_180286404.1">
    <property type="nucleotide sequence ID" value="NZ_JABFDB010000042.1"/>
</dbReference>
<feature type="transmembrane region" description="Helical" evidence="1">
    <location>
        <begin position="280"/>
        <end position="299"/>
    </location>
</feature>
<accession>A0ABX2TJU5</accession>
<gene>
    <name evidence="2" type="ORF">HND93_33400</name>
</gene>
<feature type="transmembrane region" description="Helical" evidence="1">
    <location>
        <begin position="355"/>
        <end position="372"/>
    </location>
</feature>
<keyword evidence="1" id="KW-1133">Transmembrane helix</keyword>
<feature type="transmembrane region" description="Helical" evidence="1">
    <location>
        <begin position="130"/>
        <end position="155"/>
    </location>
</feature>
<keyword evidence="3" id="KW-1185">Reference proteome</keyword>
<keyword evidence="1" id="KW-0812">Transmembrane</keyword>
<sequence>MIRKHLPAVLLCGLLTALALPAILLDIRLDTGVAADSVQVHVPQMNLFVADPFAPLDHKAYVASIPLYHMAFAAAARAMGIGTIEHGMTGLRLLNGGLGLLLILCAVRLLGRTEDPLRPLLLLPLTVSWFTVQSTAYFGTDVAGLLMLALFLLAVRSGLAGRGLAGRGAAGLAMVGTRHLLAPTLFAPTLARAFTRDGRRFSPRETAAELLPALALLAVHAVAWGGLVPPGITPDMNAAGLFPAAGLHALAYLGVMAFIFGPVRAADLRRFLGGAQTRRLVIAALAAGAVVWLAVPSSFDPAAGRWGSVVWSIARYSPSLLDRSLPLLPLVLAGALLAAYVLETCRRMGGMPLEIAALLCCLGGLVFVSPAYQRYPEPVALLTLALFFGRLPSPESGPDRGRAPAIGYLPLLLFSAAYIAADAAKLYLS</sequence>
<dbReference type="EMBL" id="JABFDB010000042">
    <property type="protein sequence ID" value="NYZ24626.1"/>
    <property type="molecule type" value="Genomic_DNA"/>
</dbReference>
<feature type="transmembrane region" description="Helical" evidence="1">
    <location>
        <begin position="405"/>
        <end position="428"/>
    </location>
</feature>
<keyword evidence="1" id="KW-0472">Membrane</keyword>
<feature type="transmembrane region" description="Helical" evidence="1">
    <location>
        <begin position="59"/>
        <end position="79"/>
    </location>
</feature>
<feature type="transmembrane region" description="Helical" evidence="1">
    <location>
        <begin position="206"/>
        <end position="227"/>
    </location>
</feature>
<feature type="transmembrane region" description="Helical" evidence="1">
    <location>
        <begin position="239"/>
        <end position="260"/>
    </location>
</feature>
<protein>
    <recommendedName>
        <fullName evidence="4">Glycosyltransferase RgtA/B/C/D-like domain-containing protein</fullName>
    </recommendedName>
</protein>
<reference evidence="2 3" key="1">
    <citation type="submission" date="2020-05" db="EMBL/GenBank/DDBJ databases">
        <title>Azospirillum oleiclasticum sp. nov, a nitrogen-fixing and heavy crude oil-emulsifying bacterium isolated from the crude oil of Yumen Oilfield.</title>
        <authorList>
            <person name="Wu D."/>
            <person name="Cai M."/>
            <person name="Zhang X."/>
        </authorList>
    </citation>
    <scope>NUCLEOTIDE SEQUENCE [LARGE SCALE GENOMIC DNA]</scope>
    <source>
        <strain evidence="2 3">ROY-1-1-2</strain>
    </source>
</reference>
<evidence type="ECO:0008006" key="4">
    <source>
        <dbReference type="Google" id="ProtNLM"/>
    </source>
</evidence>